<feature type="domain" description="Luciferase" evidence="1">
    <location>
        <begin position="56"/>
        <end position="116"/>
    </location>
</feature>
<keyword evidence="3" id="KW-1185">Reference proteome</keyword>
<comment type="caution">
    <text evidence="2">The sequence shown here is derived from an EMBL/GenBank/DDBJ whole genome shotgun (WGS) entry which is preliminary data.</text>
</comment>
<accession>A0ABD5SJG8</accession>
<name>A0ABD5SJG8_9EURY</name>
<organism evidence="2 3">
    <name type="scientific">Natrinema soli</name>
    <dbReference type="NCBI Taxonomy" id="1930624"/>
    <lineage>
        <taxon>Archaea</taxon>
        <taxon>Methanobacteriati</taxon>
        <taxon>Methanobacteriota</taxon>
        <taxon>Stenosarchaea group</taxon>
        <taxon>Halobacteria</taxon>
        <taxon>Halobacteriales</taxon>
        <taxon>Natrialbaceae</taxon>
        <taxon>Natrinema</taxon>
    </lineage>
</organism>
<dbReference type="Proteomes" id="UP001596383">
    <property type="component" value="Unassembled WGS sequence"/>
</dbReference>
<protein>
    <submittedName>
        <fullName evidence="2">Luciferase family protein</fullName>
    </submittedName>
</protein>
<proteinExistence type="predicted"/>
<evidence type="ECO:0000313" key="3">
    <source>
        <dbReference type="Proteomes" id="UP001596383"/>
    </source>
</evidence>
<sequence>MQSERHGEKRYYETMTTEDHQHETYLEQVTETVSSWPGIVTDEGRFSSTTFRVEDRDIGHIHSWGPVDIGYPQALRKQLIAEGETGEHHVVSDRATTFHVEAAADVEQAVTLFRLSYLYQVLVLQSHGGVDAELAAIDVSDELASMDVSEDIRAILEDIRSR</sequence>
<dbReference type="EMBL" id="JBHSWV010000022">
    <property type="protein sequence ID" value="MFC6763821.1"/>
    <property type="molecule type" value="Genomic_DNA"/>
</dbReference>
<gene>
    <name evidence="2" type="ORF">ACFQE6_01695</name>
</gene>
<dbReference type="RefSeq" id="WP_273736919.1">
    <property type="nucleotide sequence ID" value="NZ_JAQIVI010000022.1"/>
</dbReference>
<dbReference type="Pfam" id="PF17648">
    <property type="entry name" value="Luciferase"/>
    <property type="match status" value="1"/>
</dbReference>
<evidence type="ECO:0000259" key="1">
    <source>
        <dbReference type="Pfam" id="PF17648"/>
    </source>
</evidence>
<dbReference type="AlphaFoldDB" id="A0ABD5SJG8"/>
<dbReference type="InterPro" id="IPR040841">
    <property type="entry name" value="Luciferase_dom"/>
</dbReference>
<evidence type="ECO:0000313" key="2">
    <source>
        <dbReference type="EMBL" id="MFC6763821.1"/>
    </source>
</evidence>
<reference evidence="2 3" key="1">
    <citation type="journal article" date="2019" name="Int. J. Syst. Evol. Microbiol.">
        <title>The Global Catalogue of Microorganisms (GCM) 10K type strain sequencing project: providing services to taxonomists for standard genome sequencing and annotation.</title>
        <authorList>
            <consortium name="The Broad Institute Genomics Platform"/>
            <consortium name="The Broad Institute Genome Sequencing Center for Infectious Disease"/>
            <person name="Wu L."/>
            <person name="Ma J."/>
        </authorList>
    </citation>
    <scope>NUCLEOTIDE SEQUENCE [LARGE SCALE GENOMIC DNA]</scope>
    <source>
        <strain evidence="2 3">LMG 29247</strain>
    </source>
</reference>